<dbReference type="PANTHER" id="PTHR33595">
    <property type="entry name" value="VON WILLEBRAND FACTOR A DOMAIN PROTEIN"/>
    <property type="match status" value="1"/>
</dbReference>
<feature type="region of interest" description="Disordered" evidence="1">
    <location>
        <begin position="1"/>
        <end position="82"/>
    </location>
</feature>
<feature type="compositionally biased region" description="Basic residues" evidence="1">
    <location>
        <begin position="37"/>
        <end position="59"/>
    </location>
</feature>
<proteinExistence type="predicted"/>
<reference evidence="3 4" key="1">
    <citation type="submission" date="2024-12" db="EMBL/GenBank/DDBJ databases">
        <title>The unique morphological basis and parallel evolutionary history of personate flowers in Penstemon.</title>
        <authorList>
            <person name="Depatie T.H."/>
            <person name="Wessinger C.A."/>
        </authorList>
    </citation>
    <scope>NUCLEOTIDE SEQUENCE [LARGE SCALE GENOMIC DNA]</scope>
    <source>
        <strain evidence="3">WTNN_2</strain>
        <tissue evidence="3">Leaf</tissue>
    </source>
</reference>
<keyword evidence="4" id="KW-1185">Reference proteome</keyword>
<feature type="domain" description="DUF7950" evidence="2">
    <location>
        <begin position="137"/>
        <end position="268"/>
    </location>
</feature>
<dbReference type="PANTHER" id="PTHR33595:SF7">
    <property type="entry name" value="OS12G0242500 PROTEIN"/>
    <property type="match status" value="1"/>
</dbReference>
<dbReference type="Pfam" id="PF25821">
    <property type="entry name" value="DUF7950"/>
    <property type="match status" value="1"/>
</dbReference>
<sequence>MNNIMLRFRPIAPKPPGGEAISDSADLERRNGGARNGVKRAKRKYVRVRCRQNKRKTIKSGKSSPPEKSVVEDASPPGSGVVKTLQLLPDHRSESDLSCCNNNIQENSSTEKFTVDYELTADYGGGAVSLNSYRSAIETWIVVECVTDLTVTDVGVWLGLSDREKISQLEVDTCPGFVTDGTNHVVWLNEACRKMVGREVVGDGGGVIVRLVVKENLPLFCPSFACRVRVIQQAKQGQKWNNKIVPCDVWRMEFSGFAWKLDVTTALSLSI</sequence>
<dbReference type="EMBL" id="JBJXBP010000005">
    <property type="protein sequence ID" value="KAL3829513.1"/>
    <property type="molecule type" value="Genomic_DNA"/>
</dbReference>
<evidence type="ECO:0000313" key="4">
    <source>
        <dbReference type="Proteomes" id="UP001634393"/>
    </source>
</evidence>
<name>A0ABD3SZ73_9LAMI</name>
<dbReference type="InterPro" id="IPR057710">
    <property type="entry name" value="DUF7950"/>
</dbReference>
<evidence type="ECO:0000256" key="1">
    <source>
        <dbReference type="SAM" id="MobiDB-lite"/>
    </source>
</evidence>
<organism evidence="3 4">
    <name type="scientific">Penstemon smallii</name>
    <dbReference type="NCBI Taxonomy" id="265156"/>
    <lineage>
        <taxon>Eukaryota</taxon>
        <taxon>Viridiplantae</taxon>
        <taxon>Streptophyta</taxon>
        <taxon>Embryophyta</taxon>
        <taxon>Tracheophyta</taxon>
        <taxon>Spermatophyta</taxon>
        <taxon>Magnoliopsida</taxon>
        <taxon>eudicotyledons</taxon>
        <taxon>Gunneridae</taxon>
        <taxon>Pentapetalae</taxon>
        <taxon>asterids</taxon>
        <taxon>lamiids</taxon>
        <taxon>Lamiales</taxon>
        <taxon>Plantaginaceae</taxon>
        <taxon>Cheloneae</taxon>
        <taxon>Penstemon</taxon>
    </lineage>
</organism>
<evidence type="ECO:0000259" key="2">
    <source>
        <dbReference type="Pfam" id="PF25821"/>
    </source>
</evidence>
<accession>A0ABD3SZ73</accession>
<dbReference type="Proteomes" id="UP001634393">
    <property type="component" value="Unassembled WGS sequence"/>
</dbReference>
<comment type="caution">
    <text evidence="3">The sequence shown here is derived from an EMBL/GenBank/DDBJ whole genome shotgun (WGS) entry which is preliminary data.</text>
</comment>
<protein>
    <recommendedName>
        <fullName evidence="2">DUF7950 domain-containing protein</fullName>
    </recommendedName>
</protein>
<dbReference type="AlphaFoldDB" id="A0ABD3SZ73"/>
<evidence type="ECO:0000313" key="3">
    <source>
        <dbReference type="EMBL" id="KAL3829513.1"/>
    </source>
</evidence>
<gene>
    <name evidence="3" type="ORF">ACJIZ3_018315</name>
</gene>